<comment type="caution">
    <text evidence="2">The sequence shown here is derived from an EMBL/GenBank/DDBJ whole genome shotgun (WGS) entry which is preliminary data.</text>
</comment>
<keyword evidence="3" id="KW-1185">Reference proteome</keyword>
<protein>
    <submittedName>
        <fullName evidence="2">Uncharacterized protein</fullName>
    </submittedName>
</protein>
<gene>
    <name evidence="2" type="ORF">OMW55_09760</name>
</gene>
<evidence type="ECO:0000313" key="3">
    <source>
        <dbReference type="Proteomes" id="UP001526246"/>
    </source>
</evidence>
<accession>A0ABT3JGB4</accession>
<proteinExistence type="predicted"/>
<dbReference type="EMBL" id="JAPDOB010000002">
    <property type="protein sequence ID" value="MCW3798088.1"/>
    <property type="molecule type" value="Genomic_DNA"/>
</dbReference>
<keyword evidence="1" id="KW-0732">Signal</keyword>
<evidence type="ECO:0000313" key="2">
    <source>
        <dbReference type="EMBL" id="MCW3798088.1"/>
    </source>
</evidence>
<name>A0ABT3JGB4_9SPHN</name>
<reference evidence="2 3" key="1">
    <citation type="submission" date="2022-10" db="EMBL/GenBank/DDBJ databases">
        <title>Sphingomonas sp.</title>
        <authorList>
            <person name="Jin C."/>
        </authorList>
    </citation>
    <scope>NUCLEOTIDE SEQUENCE [LARGE SCALE GENOMIC DNA]</scope>
    <source>
        <strain evidence="2 3">BN140010</strain>
    </source>
</reference>
<sequence length="46" mass="4570">MRGKLLLGLGLFFAATTPATAQTTIAAAKSEAILGTPSRLAALIAA</sequence>
<organism evidence="2 3">
    <name type="scientific">Sphingomonas arvum</name>
    <dbReference type="NCBI Taxonomy" id="2992113"/>
    <lineage>
        <taxon>Bacteria</taxon>
        <taxon>Pseudomonadati</taxon>
        <taxon>Pseudomonadota</taxon>
        <taxon>Alphaproteobacteria</taxon>
        <taxon>Sphingomonadales</taxon>
        <taxon>Sphingomonadaceae</taxon>
        <taxon>Sphingomonas</taxon>
    </lineage>
</organism>
<feature type="signal peptide" evidence="1">
    <location>
        <begin position="1"/>
        <end position="21"/>
    </location>
</feature>
<dbReference type="Proteomes" id="UP001526246">
    <property type="component" value="Unassembled WGS sequence"/>
</dbReference>
<feature type="chain" id="PRO_5046821599" evidence="1">
    <location>
        <begin position="22"/>
        <end position="46"/>
    </location>
</feature>
<dbReference type="RefSeq" id="WP_264882764.1">
    <property type="nucleotide sequence ID" value="NZ_JAPDOB010000002.1"/>
</dbReference>
<evidence type="ECO:0000256" key="1">
    <source>
        <dbReference type="SAM" id="SignalP"/>
    </source>
</evidence>